<dbReference type="InterPro" id="IPR042100">
    <property type="entry name" value="Bug_dom1"/>
</dbReference>
<dbReference type="PANTHER" id="PTHR42928:SF5">
    <property type="entry name" value="BLR1237 PROTEIN"/>
    <property type="match status" value="1"/>
</dbReference>
<evidence type="ECO:0000313" key="3">
    <source>
        <dbReference type="Proteomes" id="UP000264036"/>
    </source>
</evidence>
<dbReference type="Gene3D" id="3.40.190.10">
    <property type="entry name" value="Periplasmic binding protein-like II"/>
    <property type="match status" value="1"/>
</dbReference>
<dbReference type="EMBL" id="DOEK01000004">
    <property type="protein sequence ID" value="HBP28010.1"/>
    <property type="molecule type" value="Genomic_DNA"/>
</dbReference>
<name>A0A356LAH3_9BURK</name>
<dbReference type="SUPFAM" id="SSF53850">
    <property type="entry name" value="Periplasmic binding protein-like II"/>
    <property type="match status" value="1"/>
</dbReference>
<dbReference type="Proteomes" id="UP000264036">
    <property type="component" value="Unassembled WGS sequence"/>
</dbReference>
<reference evidence="2 3" key="1">
    <citation type="journal article" date="2018" name="Nat. Biotechnol.">
        <title>A standardized bacterial taxonomy based on genome phylogeny substantially revises the tree of life.</title>
        <authorList>
            <person name="Parks D.H."/>
            <person name="Chuvochina M."/>
            <person name="Waite D.W."/>
            <person name="Rinke C."/>
            <person name="Skarshewski A."/>
            <person name="Chaumeil P.A."/>
            <person name="Hugenholtz P."/>
        </authorList>
    </citation>
    <scope>NUCLEOTIDE SEQUENCE [LARGE SCALE GENOMIC DNA]</scope>
    <source>
        <strain evidence="2">UBA10707</strain>
    </source>
</reference>
<comment type="similarity">
    <text evidence="1">Belongs to the UPF0065 (bug) family.</text>
</comment>
<dbReference type="PANTHER" id="PTHR42928">
    <property type="entry name" value="TRICARBOXYLATE-BINDING PROTEIN"/>
    <property type="match status" value="1"/>
</dbReference>
<dbReference type="PIRSF" id="PIRSF017082">
    <property type="entry name" value="YflP"/>
    <property type="match status" value="1"/>
</dbReference>
<organism evidence="2 3">
    <name type="scientific">Advenella kashmirensis</name>
    <dbReference type="NCBI Taxonomy" id="310575"/>
    <lineage>
        <taxon>Bacteria</taxon>
        <taxon>Pseudomonadati</taxon>
        <taxon>Pseudomonadota</taxon>
        <taxon>Betaproteobacteria</taxon>
        <taxon>Burkholderiales</taxon>
        <taxon>Alcaligenaceae</taxon>
    </lineage>
</organism>
<dbReference type="InterPro" id="IPR005064">
    <property type="entry name" value="BUG"/>
</dbReference>
<gene>
    <name evidence="2" type="ORF">DD666_01165</name>
</gene>
<proteinExistence type="inferred from homology"/>
<comment type="caution">
    <text evidence="2">The sequence shown here is derived from an EMBL/GenBank/DDBJ whole genome shotgun (WGS) entry which is preliminary data.</text>
</comment>
<dbReference type="CDD" id="cd07012">
    <property type="entry name" value="PBP2_Bug_TTT"/>
    <property type="match status" value="1"/>
</dbReference>
<protein>
    <submittedName>
        <fullName evidence="2">LacI family transcriptional regulator</fullName>
    </submittedName>
</protein>
<dbReference type="Gene3D" id="3.40.190.150">
    <property type="entry name" value="Bordetella uptake gene, domain 1"/>
    <property type="match status" value="1"/>
</dbReference>
<evidence type="ECO:0000256" key="1">
    <source>
        <dbReference type="ARBA" id="ARBA00006987"/>
    </source>
</evidence>
<dbReference type="AlphaFoldDB" id="A0A356LAH3"/>
<sequence length="331" mass="34813">MNSLIKYSVGPFIIAITVGMIPITSSVAATETYPSKPIEIVVPFAAGGTNDVLARIISEALSPNLDQPVIVLNKPGGSASVGSSLVARAPGDGYTLLIGSQGSISANPYLISDLSYDPMADFIPVALIGTVNNVLVVPTAFPPKTLGNFTKHAFNNPGGLNFSHAGVGTSMSLAAELYKIKSGAKIVSVPYKGSAPATTAVIGEEVQAMFANTISVIPHIHAGKLRPLAVTSSTRDPLLPDVPTFQEAGVDGYEMQSWFGVFSPAGTPPGIVKKLNESIRTALKDPQRKKRLTELGVDPGTFTPKEFTDFVKNDNQNIGKLIREAGIQITR</sequence>
<dbReference type="Pfam" id="PF03401">
    <property type="entry name" value="TctC"/>
    <property type="match status" value="1"/>
</dbReference>
<evidence type="ECO:0000313" key="2">
    <source>
        <dbReference type="EMBL" id="HBP28010.1"/>
    </source>
</evidence>
<accession>A0A356LAH3</accession>